<dbReference type="Pfam" id="PF00651">
    <property type="entry name" value="BTB"/>
    <property type="match status" value="1"/>
</dbReference>
<feature type="region of interest" description="Disordered" evidence="10">
    <location>
        <begin position="389"/>
        <end position="430"/>
    </location>
</feature>
<evidence type="ECO:0000313" key="11">
    <source>
        <dbReference type="EnsemblMetazoa" id="PPAI009403-PA"/>
    </source>
</evidence>
<keyword evidence="2" id="KW-0479">Metal-binding</keyword>
<proteinExistence type="predicted"/>
<comment type="subcellular location">
    <subcellularLocation>
        <location evidence="1">Nucleus</location>
    </subcellularLocation>
</comment>
<accession>A0A1B0DM13</accession>
<dbReference type="AlphaFoldDB" id="A0A1B0DM13"/>
<dbReference type="InterPro" id="IPR011333">
    <property type="entry name" value="SKP1/BTB/POZ_sf"/>
</dbReference>
<evidence type="ECO:0000256" key="5">
    <source>
        <dbReference type="ARBA" id="ARBA00022833"/>
    </source>
</evidence>
<dbReference type="Gene3D" id="3.30.710.10">
    <property type="entry name" value="Potassium Channel Kv1.1, Chain A"/>
    <property type="match status" value="1"/>
</dbReference>
<dbReference type="SUPFAM" id="SSF54695">
    <property type="entry name" value="POZ domain"/>
    <property type="match status" value="1"/>
</dbReference>
<dbReference type="PANTHER" id="PTHR24403">
    <property type="entry name" value="ZINC FINGER PROTEIN"/>
    <property type="match status" value="1"/>
</dbReference>
<keyword evidence="3" id="KW-0677">Repeat</keyword>
<evidence type="ECO:0000313" key="12">
    <source>
        <dbReference type="Proteomes" id="UP000092462"/>
    </source>
</evidence>
<evidence type="ECO:0000256" key="7">
    <source>
        <dbReference type="ARBA" id="ARBA00023125"/>
    </source>
</evidence>
<dbReference type="GO" id="GO:0003677">
    <property type="term" value="F:DNA binding"/>
    <property type="evidence" value="ECO:0007669"/>
    <property type="project" value="UniProtKB-KW"/>
</dbReference>
<dbReference type="Proteomes" id="UP000092462">
    <property type="component" value="Unassembled WGS sequence"/>
</dbReference>
<dbReference type="VEuPathDB" id="VectorBase:PPAPM1_007111"/>
<dbReference type="FunFam" id="3.30.160.60:FF:000322">
    <property type="entry name" value="GDNF-inducible zinc finger protein 1"/>
    <property type="match status" value="1"/>
</dbReference>
<dbReference type="GO" id="GO:0005634">
    <property type="term" value="C:nucleus"/>
    <property type="evidence" value="ECO:0007669"/>
    <property type="project" value="UniProtKB-SubCell"/>
</dbReference>
<dbReference type="FunFam" id="3.30.160.60:FF:000870">
    <property type="entry name" value="zinc finger protein 197 isoform X1"/>
    <property type="match status" value="1"/>
</dbReference>
<evidence type="ECO:0000256" key="10">
    <source>
        <dbReference type="SAM" id="MobiDB-lite"/>
    </source>
</evidence>
<organism evidence="11 12">
    <name type="scientific">Phlebotomus papatasi</name>
    <name type="common">Sandfly</name>
    <dbReference type="NCBI Taxonomy" id="29031"/>
    <lineage>
        <taxon>Eukaryota</taxon>
        <taxon>Metazoa</taxon>
        <taxon>Ecdysozoa</taxon>
        <taxon>Arthropoda</taxon>
        <taxon>Hexapoda</taxon>
        <taxon>Insecta</taxon>
        <taxon>Pterygota</taxon>
        <taxon>Neoptera</taxon>
        <taxon>Endopterygota</taxon>
        <taxon>Diptera</taxon>
        <taxon>Nematocera</taxon>
        <taxon>Psychodoidea</taxon>
        <taxon>Psychodidae</taxon>
        <taxon>Phlebotomus</taxon>
        <taxon>Phlebotomus</taxon>
    </lineage>
</organism>
<reference evidence="11" key="1">
    <citation type="submission" date="2022-08" db="UniProtKB">
        <authorList>
            <consortium name="EnsemblMetazoa"/>
        </authorList>
    </citation>
    <scope>IDENTIFICATION</scope>
    <source>
        <strain evidence="11">Israel</strain>
    </source>
</reference>
<name>A0A1B0DM13_PHLPP</name>
<evidence type="ECO:0000256" key="6">
    <source>
        <dbReference type="ARBA" id="ARBA00023015"/>
    </source>
</evidence>
<dbReference type="EnsemblMetazoa" id="PPAI009403-RA">
    <property type="protein sequence ID" value="PPAI009403-PA"/>
    <property type="gene ID" value="PPAI009403"/>
</dbReference>
<evidence type="ECO:0000256" key="4">
    <source>
        <dbReference type="ARBA" id="ARBA00022771"/>
    </source>
</evidence>
<keyword evidence="8" id="KW-0804">Transcription</keyword>
<protein>
    <submittedName>
        <fullName evidence="11">Uncharacterized protein</fullName>
    </submittedName>
</protein>
<dbReference type="InterPro" id="IPR000210">
    <property type="entry name" value="BTB/POZ_dom"/>
</dbReference>
<keyword evidence="7" id="KW-0238">DNA-binding</keyword>
<evidence type="ECO:0000256" key="9">
    <source>
        <dbReference type="ARBA" id="ARBA00023242"/>
    </source>
</evidence>
<sequence>MPENRVSCLLNKQRKSGRFCDVIVKLNSEFQLCAHFCVLADQSNFIGNKYFTEEAHFSTKNPLTIEIMNFSCQDCLCDMLDYLYANDIVVSAEHRAHLKGLSKILQVHELYNLLCEDEPEESKQVIKEEPDMSETKPILEEIHEDTEERMFNRSKGAQSRMHSCNGCKFKCYKAPDMVAHLHTCDSATSKCSLCDAQCDSLSDLRTNHLPRHDDPKPFFCIECPSRFSTRTALAYHRPKHSSNTPFVCDICGKGFKWKQGLTSHFLVHTKEKKLLCDVCGFSTGRLKTLKVHKSSHTGVLWKCSVAGCSHSSRRKDNLRLHLTTHSNEKPFVCEVCGFRFRHNKNLKRHAFLHLPKKLYQCPHCSFSSHRKDNLCDHVNRLHTEKPVQLELPEDPLSPIEGSKTPKKKPQKVAKPNQETKYVPIKPKTSI</sequence>
<keyword evidence="5" id="KW-0862">Zinc</keyword>
<dbReference type="SMART" id="SM00355">
    <property type="entry name" value="ZnF_C2H2"/>
    <property type="match status" value="8"/>
</dbReference>
<dbReference type="PROSITE" id="PS50097">
    <property type="entry name" value="BTB"/>
    <property type="match status" value="1"/>
</dbReference>
<dbReference type="Gene3D" id="3.30.160.60">
    <property type="entry name" value="Classic Zinc Finger"/>
    <property type="match status" value="4"/>
</dbReference>
<dbReference type="PANTHER" id="PTHR24403:SF107">
    <property type="entry name" value="ZINC FINGER PROTEIN 521"/>
    <property type="match status" value="1"/>
</dbReference>
<keyword evidence="4" id="KW-0863">Zinc-finger</keyword>
<dbReference type="InterPro" id="IPR036236">
    <property type="entry name" value="Znf_C2H2_sf"/>
</dbReference>
<keyword evidence="12" id="KW-1185">Reference proteome</keyword>
<evidence type="ECO:0000256" key="1">
    <source>
        <dbReference type="ARBA" id="ARBA00004123"/>
    </source>
</evidence>
<evidence type="ECO:0000256" key="2">
    <source>
        <dbReference type="ARBA" id="ARBA00022723"/>
    </source>
</evidence>
<dbReference type="InterPro" id="IPR050688">
    <property type="entry name" value="Zinc_finger/UBP_domain"/>
</dbReference>
<dbReference type="PROSITE" id="PS50157">
    <property type="entry name" value="ZINC_FINGER_C2H2_2"/>
    <property type="match status" value="4"/>
</dbReference>
<dbReference type="PROSITE" id="PS00028">
    <property type="entry name" value="ZINC_FINGER_C2H2_1"/>
    <property type="match status" value="3"/>
</dbReference>
<keyword evidence="6" id="KW-0805">Transcription regulation</keyword>
<keyword evidence="9" id="KW-0539">Nucleus</keyword>
<dbReference type="GO" id="GO:0045944">
    <property type="term" value="P:positive regulation of transcription by RNA polymerase II"/>
    <property type="evidence" value="ECO:0007669"/>
    <property type="project" value="TreeGrafter"/>
</dbReference>
<dbReference type="VEuPathDB" id="VectorBase:PPAI009403"/>
<dbReference type="GO" id="GO:0008270">
    <property type="term" value="F:zinc ion binding"/>
    <property type="evidence" value="ECO:0007669"/>
    <property type="project" value="UniProtKB-KW"/>
</dbReference>
<evidence type="ECO:0000256" key="3">
    <source>
        <dbReference type="ARBA" id="ARBA00022737"/>
    </source>
</evidence>
<dbReference type="Pfam" id="PF00096">
    <property type="entry name" value="zf-C2H2"/>
    <property type="match status" value="1"/>
</dbReference>
<evidence type="ECO:0000256" key="8">
    <source>
        <dbReference type="ARBA" id="ARBA00023163"/>
    </source>
</evidence>
<dbReference type="InterPro" id="IPR013087">
    <property type="entry name" value="Znf_C2H2_type"/>
</dbReference>
<dbReference type="SUPFAM" id="SSF57667">
    <property type="entry name" value="beta-beta-alpha zinc fingers"/>
    <property type="match status" value="3"/>
</dbReference>
<dbReference type="EMBL" id="AJVK01006816">
    <property type="status" value="NOT_ANNOTATED_CDS"/>
    <property type="molecule type" value="Genomic_DNA"/>
</dbReference>